<feature type="transmembrane region" description="Helical" evidence="1">
    <location>
        <begin position="91"/>
        <end position="111"/>
    </location>
</feature>
<sequence>MDSKCRKNQEKMLDWFYEEQEEKNWDFDHVRQCRACQGYYEKLGTIEQELPREPLEFQASEAFIRTLEDKVREEGVRRGESRDKRRMLKELGAFPAVALFLLLAMGSLFYYGIGPSFIQVQLTGLILFPLIIPILGALEKNRQRGRDIYGS</sequence>
<keyword evidence="3" id="KW-1185">Reference proteome</keyword>
<dbReference type="EMBL" id="SUMG01000002">
    <property type="protein sequence ID" value="NBG87384.1"/>
    <property type="molecule type" value="Genomic_DNA"/>
</dbReference>
<feature type="transmembrane region" description="Helical" evidence="1">
    <location>
        <begin position="117"/>
        <end position="138"/>
    </location>
</feature>
<evidence type="ECO:0000313" key="2">
    <source>
        <dbReference type="EMBL" id="NBG87384.1"/>
    </source>
</evidence>
<evidence type="ECO:0000313" key="3">
    <source>
        <dbReference type="Proteomes" id="UP000449710"/>
    </source>
</evidence>
<keyword evidence="1" id="KW-0812">Transmembrane</keyword>
<comment type="caution">
    <text evidence="2">The sequence shown here is derived from an EMBL/GenBank/DDBJ whole genome shotgun (WGS) entry which is preliminary data.</text>
</comment>
<gene>
    <name evidence="2" type="ORF">ISALK_02605</name>
</gene>
<name>A0AA43XJI2_9CLOT</name>
<dbReference type="AlphaFoldDB" id="A0AA43XJI2"/>
<reference evidence="2 3" key="1">
    <citation type="submission" date="2019-04" db="EMBL/GenBank/DDBJ databases">
        <title>Isachenkonia alkalipeptolytica gen. nov. sp. nov. a new anaerobic, alkiliphilic organothrophic bacterium capable to reduce synthesized ferrihydrite isolated from a soda lake.</title>
        <authorList>
            <person name="Toshchakov S.V."/>
            <person name="Zavarzina D.G."/>
            <person name="Zhilina T.N."/>
            <person name="Kostrikina N.A."/>
            <person name="Kublanov I.V."/>
        </authorList>
    </citation>
    <scope>NUCLEOTIDE SEQUENCE [LARGE SCALE GENOMIC DNA]</scope>
    <source>
        <strain evidence="2 3">Z-1701</strain>
    </source>
</reference>
<evidence type="ECO:0000256" key="1">
    <source>
        <dbReference type="SAM" id="Phobius"/>
    </source>
</evidence>
<organism evidence="2 3">
    <name type="scientific">Isachenkonia alkalipeptolytica</name>
    <dbReference type="NCBI Taxonomy" id="2565777"/>
    <lineage>
        <taxon>Bacteria</taxon>
        <taxon>Bacillati</taxon>
        <taxon>Bacillota</taxon>
        <taxon>Clostridia</taxon>
        <taxon>Eubacteriales</taxon>
        <taxon>Clostridiaceae</taxon>
        <taxon>Isachenkonia</taxon>
    </lineage>
</organism>
<accession>A0AA43XJI2</accession>
<keyword evidence="1" id="KW-1133">Transmembrane helix</keyword>
<protein>
    <submittedName>
        <fullName evidence="2">Uncharacterized protein</fullName>
    </submittedName>
</protein>
<dbReference type="Proteomes" id="UP000449710">
    <property type="component" value="Unassembled WGS sequence"/>
</dbReference>
<proteinExistence type="predicted"/>
<keyword evidence="1" id="KW-0472">Membrane</keyword>
<dbReference type="RefSeq" id="WP_160718736.1">
    <property type="nucleotide sequence ID" value="NZ_SUMG01000002.1"/>
</dbReference>